<reference evidence="1" key="1">
    <citation type="journal article" date="2023" name="G3 (Bethesda)">
        <title>A reference genome for the long-term kleptoplast-retaining sea slug Elysia crispata morphotype clarki.</title>
        <authorList>
            <person name="Eastman K.E."/>
            <person name="Pendleton A.L."/>
            <person name="Shaikh M.A."/>
            <person name="Suttiyut T."/>
            <person name="Ogas R."/>
            <person name="Tomko P."/>
            <person name="Gavelis G."/>
            <person name="Widhalm J.R."/>
            <person name="Wisecaver J.H."/>
        </authorList>
    </citation>
    <scope>NUCLEOTIDE SEQUENCE</scope>
    <source>
        <strain evidence="1">ECLA1</strain>
    </source>
</reference>
<organism evidence="1 2">
    <name type="scientific">Elysia crispata</name>
    <name type="common">lettuce slug</name>
    <dbReference type="NCBI Taxonomy" id="231223"/>
    <lineage>
        <taxon>Eukaryota</taxon>
        <taxon>Metazoa</taxon>
        <taxon>Spiralia</taxon>
        <taxon>Lophotrochozoa</taxon>
        <taxon>Mollusca</taxon>
        <taxon>Gastropoda</taxon>
        <taxon>Heterobranchia</taxon>
        <taxon>Euthyneura</taxon>
        <taxon>Panpulmonata</taxon>
        <taxon>Sacoglossa</taxon>
        <taxon>Placobranchoidea</taxon>
        <taxon>Plakobranchidae</taxon>
        <taxon>Elysia</taxon>
    </lineage>
</organism>
<evidence type="ECO:0000313" key="1">
    <source>
        <dbReference type="EMBL" id="KAK3799077.1"/>
    </source>
</evidence>
<evidence type="ECO:0000313" key="2">
    <source>
        <dbReference type="Proteomes" id="UP001283361"/>
    </source>
</evidence>
<sequence>MSSRHIDCPNRQMILKEQDEGTADSRFIYSSMDQRKPMTVKINNKATSVDKVDVRQYAIPVHKTCEMGTADTVSNKENRDSHTIILIHQALRIVCKTAAYCKNAEA</sequence>
<dbReference type="EMBL" id="JAWDGP010000593">
    <property type="protein sequence ID" value="KAK3799077.1"/>
    <property type="molecule type" value="Genomic_DNA"/>
</dbReference>
<protein>
    <submittedName>
        <fullName evidence="1">Uncharacterized protein</fullName>
    </submittedName>
</protein>
<accession>A0AAE1B5P0</accession>
<comment type="caution">
    <text evidence="1">The sequence shown here is derived from an EMBL/GenBank/DDBJ whole genome shotgun (WGS) entry which is preliminary data.</text>
</comment>
<proteinExistence type="predicted"/>
<dbReference type="Proteomes" id="UP001283361">
    <property type="component" value="Unassembled WGS sequence"/>
</dbReference>
<dbReference type="AlphaFoldDB" id="A0AAE1B5P0"/>
<gene>
    <name evidence="1" type="ORF">RRG08_051358</name>
</gene>
<keyword evidence="2" id="KW-1185">Reference proteome</keyword>
<name>A0AAE1B5P0_9GAST</name>